<dbReference type="Proteomes" id="UP000009135">
    <property type="component" value="Chromosome"/>
</dbReference>
<name>H6N6E7_MYCHN</name>
<gene>
    <name evidence="1" type="ordered locus">MHC_01765</name>
</gene>
<organism evidence="1 2">
    <name type="scientific">Mycoplasma haemocanis (strain Illinois)</name>
    <dbReference type="NCBI Taxonomy" id="1111676"/>
    <lineage>
        <taxon>Bacteria</taxon>
        <taxon>Bacillati</taxon>
        <taxon>Mycoplasmatota</taxon>
        <taxon>Mollicutes</taxon>
        <taxon>Mycoplasmataceae</taxon>
        <taxon>Mycoplasma</taxon>
    </lineage>
</organism>
<sequence length="215" mass="24059">MNIVTKISAGVLGAGSVAGGGFLVSQYLPKENKSTLSDKLQKEGFYPLEKNNSQWTKTLAEYNKVKNKGDEVFEASTDDLKEDQLKNKCEALLRKENYSEIEKAKTIRWCTNPVSIKDRIEKLGRRSLNDTDNSAEDKSVWAELVKKHLSSNAQNKLSASIDTLTGDTQVDDARINKLREGCRNLKDKTSIEKDFLSNYSKFLDWCSVPKAGDGN</sequence>
<proteinExistence type="predicted"/>
<reference evidence="1 2" key="1">
    <citation type="journal article" date="2012" name="J. Bacteriol.">
        <title>Complete genome sequence of Mycoplasma haemocanis strain Illinois.</title>
        <authorList>
            <person name="do Nascimento N.C."/>
            <person name="Guimaraes A.M."/>
            <person name="Santos A.P."/>
            <person name="Sanmiguel P.J."/>
            <person name="Messick J.B."/>
        </authorList>
    </citation>
    <scope>NUCLEOTIDE SEQUENCE [LARGE SCALE GENOMIC DNA]</scope>
    <source>
        <strain evidence="1 2">Illinois</strain>
    </source>
</reference>
<evidence type="ECO:0000313" key="1">
    <source>
        <dbReference type="EMBL" id="AEW45219.1"/>
    </source>
</evidence>
<dbReference type="EMBL" id="CP003199">
    <property type="protein sequence ID" value="AEW45219.1"/>
    <property type="molecule type" value="Genomic_DNA"/>
</dbReference>
<dbReference type="AlphaFoldDB" id="H6N6E7"/>
<dbReference type="HOGENOM" id="CLU_098620_3_0_14"/>
<evidence type="ECO:0000313" key="2">
    <source>
        <dbReference type="Proteomes" id="UP000009135"/>
    </source>
</evidence>
<accession>H6N6E7</accession>
<keyword evidence="2" id="KW-1185">Reference proteome</keyword>
<dbReference type="STRING" id="1111676.MHC_01765"/>
<dbReference type="KEGG" id="mhe:MHC_01765"/>
<dbReference type="OrthoDB" id="9825349at2"/>
<protein>
    <submittedName>
        <fullName evidence="1">Uncharacterized protein</fullName>
    </submittedName>
</protein>